<comment type="caution">
    <text evidence="3">The sequence shown here is derived from an EMBL/GenBank/DDBJ whole genome shotgun (WGS) entry which is preliminary data.</text>
</comment>
<proteinExistence type="inferred from homology"/>
<dbReference type="GO" id="GO:0006623">
    <property type="term" value="P:protein targeting to vacuole"/>
    <property type="evidence" value="ECO:0007669"/>
    <property type="project" value="TreeGrafter"/>
</dbReference>
<dbReference type="AlphaFoldDB" id="A0A9P8PKF9"/>
<dbReference type="GO" id="GO:0007039">
    <property type="term" value="P:protein catabolic process in the vacuole"/>
    <property type="evidence" value="ECO:0007669"/>
    <property type="project" value="TreeGrafter"/>
</dbReference>
<keyword evidence="4" id="KW-1185">Reference proteome</keyword>
<reference evidence="3" key="2">
    <citation type="submission" date="2021-01" db="EMBL/GenBank/DDBJ databases">
        <authorList>
            <person name="Schikora-Tamarit M.A."/>
        </authorList>
    </citation>
    <scope>NUCLEOTIDE SEQUENCE</scope>
    <source>
        <strain evidence="3">CBS6341</strain>
    </source>
</reference>
<dbReference type="PANTHER" id="PTHR14534">
    <property type="entry name" value="VACUOLAR IMPORT AND DEGRADATION PROTEIN 24"/>
    <property type="match status" value="1"/>
</dbReference>
<protein>
    <recommendedName>
        <fullName evidence="5">Glucose-induced degradation protein 4</fullName>
    </recommendedName>
</protein>
<sequence>MPSNKELRSSNTNILNSTSALPNNNTNNNNNNDNNNNTSILSSNIKPLNIQNINKQDFDLSDLGEGLSDIKKKFKKSSRFNYLNSTASSSNSLNTIISSNTSSTSISNNQYIDLNNYSIPYTTSSIIKPGSKFKGSQKSGRSIYEVNVEFKSVDLNSNYLSGILKISGLTEFNPEIVTFFEADIISSKNSFFTSGGGGDIDSGFINNELDLQHWSKFPKFNQLIPINSNPNYQHSNHLKFPYIYMRWKEKFIYNDPNINSIQGASFAGFYYICLNQSTGEILGYYYHKSSERFQKLSLNYQQDYGSFDTFEFR</sequence>
<dbReference type="GO" id="GO:0045721">
    <property type="term" value="P:negative regulation of gluconeogenesis"/>
    <property type="evidence" value="ECO:0007669"/>
    <property type="project" value="TreeGrafter"/>
</dbReference>
<dbReference type="Pfam" id="PF09783">
    <property type="entry name" value="Vac_ImportDeg"/>
    <property type="match status" value="1"/>
</dbReference>
<evidence type="ECO:0000256" key="2">
    <source>
        <dbReference type="SAM" id="MobiDB-lite"/>
    </source>
</evidence>
<feature type="region of interest" description="Disordered" evidence="2">
    <location>
        <begin position="1"/>
        <end position="40"/>
    </location>
</feature>
<dbReference type="PANTHER" id="PTHR14534:SF3">
    <property type="entry name" value="GID COMPLEX SUBUNIT 4 HOMOLOG"/>
    <property type="match status" value="1"/>
</dbReference>
<name>A0A9P8PKF9_9ASCO</name>
<accession>A0A9P8PKF9</accession>
<dbReference type="EMBL" id="JAEUBF010000974">
    <property type="protein sequence ID" value="KAH3673492.1"/>
    <property type="molecule type" value="Genomic_DNA"/>
</dbReference>
<evidence type="ECO:0000256" key="1">
    <source>
        <dbReference type="ARBA" id="ARBA00061469"/>
    </source>
</evidence>
<dbReference type="GO" id="GO:0005773">
    <property type="term" value="C:vacuole"/>
    <property type="evidence" value="ECO:0007669"/>
    <property type="project" value="GOC"/>
</dbReference>
<evidence type="ECO:0000313" key="4">
    <source>
        <dbReference type="Proteomes" id="UP000769528"/>
    </source>
</evidence>
<evidence type="ECO:0008006" key="5">
    <source>
        <dbReference type="Google" id="ProtNLM"/>
    </source>
</evidence>
<dbReference type="OrthoDB" id="62at2759"/>
<gene>
    <name evidence="3" type="ORF">WICMUC_003598</name>
</gene>
<reference evidence="3" key="1">
    <citation type="journal article" date="2021" name="Open Biol.">
        <title>Shared evolutionary footprints suggest mitochondrial oxidative damage underlies multiple complex I losses in fungi.</title>
        <authorList>
            <person name="Schikora-Tamarit M.A."/>
            <person name="Marcet-Houben M."/>
            <person name="Nosek J."/>
            <person name="Gabaldon T."/>
        </authorList>
    </citation>
    <scope>NUCLEOTIDE SEQUENCE</scope>
    <source>
        <strain evidence="3">CBS6341</strain>
    </source>
</reference>
<comment type="similarity">
    <text evidence="1">Belongs to the GID4/VID24 family.</text>
</comment>
<dbReference type="GO" id="GO:0043161">
    <property type="term" value="P:proteasome-mediated ubiquitin-dependent protein catabolic process"/>
    <property type="evidence" value="ECO:0007669"/>
    <property type="project" value="TreeGrafter"/>
</dbReference>
<evidence type="ECO:0000313" key="3">
    <source>
        <dbReference type="EMBL" id="KAH3673492.1"/>
    </source>
</evidence>
<dbReference type="Proteomes" id="UP000769528">
    <property type="component" value="Unassembled WGS sequence"/>
</dbReference>
<dbReference type="InterPro" id="IPR018618">
    <property type="entry name" value="GID4/10-like"/>
</dbReference>
<feature type="compositionally biased region" description="Low complexity" evidence="2">
    <location>
        <begin position="15"/>
        <end position="40"/>
    </location>
</feature>
<organism evidence="3 4">
    <name type="scientific">Wickerhamomyces mucosus</name>
    <dbReference type="NCBI Taxonomy" id="1378264"/>
    <lineage>
        <taxon>Eukaryota</taxon>
        <taxon>Fungi</taxon>
        <taxon>Dikarya</taxon>
        <taxon>Ascomycota</taxon>
        <taxon>Saccharomycotina</taxon>
        <taxon>Saccharomycetes</taxon>
        <taxon>Phaffomycetales</taxon>
        <taxon>Wickerhamomycetaceae</taxon>
        <taxon>Wickerhamomyces</taxon>
    </lineage>
</organism>
<dbReference type="GO" id="GO:0034657">
    <property type="term" value="C:GID complex"/>
    <property type="evidence" value="ECO:0007669"/>
    <property type="project" value="TreeGrafter"/>
</dbReference>